<gene>
    <name evidence="1" type="ORF">MSL71_14170</name>
</gene>
<dbReference type="AlphaFoldDB" id="A0A4U8YJ72"/>
<dbReference type="RefSeq" id="WP_180138193.1">
    <property type="nucleotide sequence ID" value="NZ_CAADHO010000002.1"/>
</dbReference>
<proteinExistence type="predicted"/>
<evidence type="ECO:0000313" key="1">
    <source>
        <dbReference type="EMBL" id="VFQ43776.1"/>
    </source>
</evidence>
<name>A0A4U8YJ72_9BACT</name>
<keyword evidence="2" id="KW-1185">Reference proteome</keyword>
<sequence length="376" mass="41150">MKITWSLPGHSRGGQIDEAVLATPLPADRTCGEATLCYGHYVRAVETVLEKEAAGKGTGLFRALFPAPLPTVGSVHVEILKHGHFYHPARMTLSTDAGERALVVNLAVTPEGGACAEGEFAILKQLSRRSTALPEVYALDAVDVDTHRVVLFFGEWFEGYHEFHQTRHDGDDRVVVWAGDDHVLLPQGQAASVYRQAAEILTRLYNPLTFELVQPWHHAAGDFVVNIDGEEPRVRLITVRQYTPMADVEEPGAEELLEGALYFLMLLSLRNRLDRYDGIGEVAWVGDHCVAATLQGFFDGVSHLTDVGPLDGPFGDWVGRYLVAHTLEDFVETACGVVSSFNPGASEMGVVTAKVAEHGAAFYRAVQQMNTEENGK</sequence>
<protein>
    <submittedName>
        <fullName evidence="1">Uncharacterized protein</fullName>
    </submittedName>
</protein>
<dbReference type="EMBL" id="CAADHO010000002">
    <property type="protein sequence ID" value="VFQ43776.1"/>
    <property type="molecule type" value="Genomic_DNA"/>
</dbReference>
<accession>A0A4U8YJ72</accession>
<evidence type="ECO:0000313" key="2">
    <source>
        <dbReference type="Proteomes" id="UP000507962"/>
    </source>
</evidence>
<reference evidence="1 2" key="1">
    <citation type="submission" date="2019-03" db="EMBL/GenBank/DDBJ databases">
        <authorList>
            <person name="Nijsse B."/>
        </authorList>
    </citation>
    <scope>NUCLEOTIDE SEQUENCE [LARGE SCALE GENOMIC DNA]</scope>
    <source>
        <strain evidence="1">Desulfoluna butyratoxydans MSL71</strain>
    </source>
</reference>
<dbReference type="Proteomes" id="UP000507962">
    <property type="component" value="Unassembled WGS sequence"/>
</dbReference>
<organism evidence="1 2">
    <name type="scientific">Desulfoluna butyratoxydans</name>
    <dbReference type="NCBI Taxonomy" id="231438"/>
    <lineage>
        <taxon>Bacteria</taxon>
        <taxon>Pseudomonadati</taxon>
        <taxon>Thermodesulfobacteriota</taxon>
        <taxon>Desulfobacteria</taxon>
        <taxon>Desulfobacterales</taxon>
        <taxon>Desulfolunaceae</taxon>
        <taxon>Desulfoluna</taxon>
    </lineage>
</organism>